<proteinExistence type="predicted"/>
<name>A0A5B7BR87_DAVIN</name>
<dbReference type="SUPFAM" id="SSF57889">
    <property type="entry name" value="Cysteine-rich domain"/>
    <property type="match status" value="1"/>
</dbReference>
<protein>
    <recommendedName>
        <fullName evidence="2">DC1 domain-containing protein</fullName>
    </recommendedName>
</protein>
<reference evidence="1" key="1">
    <citation type="submission" date="2019-08" db="EMBL/GenBank/DDBJ databases">
        <title>Reference gene set and small RNA set construction with multiple tissues from Davidia involucrata Baill.</title>
        <authorList>
            <person name="Yang H."/>
            <person name="Zhou C."/>
            <person name="Li G."/>
            <person name="Wang J."/>
            <person name="Gao P."/>
            <person name="Wang M."/>
            <person name="Wang R."/>
            <person name="Zhao Y."/>
        </authorList>
    </citation>
    <scope>NUCLEOTIDE SEQUENCE</scope>
    <source>
        <tissue evidence="1">Mixed with DoveR01_LX</tissue>
    </source>
</reference>
<gene>
    <name evidence="1" type="ORF">Din_040495</name>
</gene>
<dbReference type="AlphaFoldDB" id="A0A5B7BR87"/>
<dbReference type="InterPro" id="IPR046349">
    <property type="entry name" value="C1-like_sf"/>
</dbReference>
<evidence type="ECO:0008006" key="2">
    <source>
        <dbReference type="Google" id="ProtNLM"/>
    </source>
</evidence>
<organism evidence="1">
    <name type="scientific">Davidia involucrata</name>
    <name type="common">Dove tree</name>
    <dbReference type="NCBI Taxonomy" id="16924"/>
    <lineage>
        <taxon>Eukaryota</taxon>
        <taxon>Viridiplantae</taxon>
        <taxon>Streptophyta</taxon>
        <taxon>Embryophyta</taxon>
        <taxon>Tracheophyta</taxon>
        <taxon>Spermatophyta</taxon>
        <taxon>Magnoliopsida</taxon>
        <taxon>eudicotyledons</taxon>
        <taxon>Gunneridae</taxon>
        <taxon>Pentapetalae</taxon>
        <taxon>asterids</taxon>
        <taxon>Cornales</taxon>
        <taxon>Nyssaceae</taxon>
        <taxon>Davidia</taxon>
    </lineage>
</organism>
<dbReference type="EMBL" id="GHES01040495">
    <property type="protein sequence ID" value="MPA71054.1"/>
    <property type="molecule type" value="Transcribed_RNA"/>
</dbReference>
<evidence type="ECO:0000313" key="1">
    <source>
        <dbReference type="EMBL" id="MPA71054.1"/>
    </source>
</evidence>
<sequence>MKMIKHFSHPIACISLKWRMKSSPRVASKTFQGQLTLAPSPAATSSFTSLAFSWFVFHCSICNFDLHVKCAFLPETVNRDDHEHPFTLFYTQIKTKLKKCFTQIKKYPLG</sequence>
<accession>A0A5B7BR87</accession>